<dbReference type="PANTHER" id="PTHR24243">
    <property type="entry name" value="G-PROTEIN COUPLED RECEPTOR"/>
    <property type="match status" value="1"/>
</dbReference>
<evidence type="ECO:0000256" key="4">
    <source>
        <dbReference type="ARBA" id="ARBA00022989"/>
    </source>
</evidence>
<dbReference type="InterPro" id="IPR000276">
    <property type="entry name" value="GPCR_Rhodpsn"/>
</dbReference>
<evidence type="ECO:0000256" key="7">
    <source>
        <dbReference type="ARBA" id="ARBA00023170"/>
    </source>
</evidence>
<dbReference type="Gene3D" id="1.20.1070.10">
    <property type="entry name" value="Rhodopsin 7-helix transmembrane proteins"/>
    <property type="match status" value="1"/>
</dbReference>
<dbReference type="EMBL" id="OW152821">
    <property type="protein sequence ID" value="CAH2076291.1"/>
    <property type="molecule type" value="Genomic_DNA"/>
</dbReference>
<comment type="subcellular location">
    <subcellularLocation>
        <location evidence="1">Membrane</location>
        <topology evidence="1">Multi-pass membrane protein</topology>
    </subcellularLocation>
</comment>
<keyword evidence="14" id="KW-1185">Reference proteome</keyword>
<organism evidence="13 14">
    <name type="scientific">Iphiclides podalirius</name>
    <name type="common">scarce swallowtail</name>
    <dbReference type="NCBI Taxonomy" id="110791"/>
    <lineage>
        <taxon>Eukaryota</taxon>
        <taxon>Metazoa</taxon>
        <taxon>Ecdysozoa</taxon>
        <taxon>Arthropoda</taxon>
        <taxon>Hexapoda</taxon>
        <taxon>Insecta</taxon>
        <taxon>Pterygota</taxon>
        <taxon>Neoptera</taxon>
        <taxon>Endopterygota</taxon>
        <taxon>Lepidoptera</taxon>
        <taxon>Glossata</taxon>
        <taxon>Ditrysia</taxon>
        <taxon>Papilionoidea</taxon>
        <taxon>Papilionidae</taxon>
        <taxon>Papilioninae</taxon>
        <taxon>Iphiclides</taxon>
    </lineage>
</organism>
<evidence type="ECO:0000256" key="2">
    <source>
        <dbReference type="ARBA" id="ARBA00010663"/>
    </source>
</evidence>
<evidence type="ECO:0000256" key="8">
    <source>
        <dbReference type="ARBA" id="ARBA00023224"/>
    </source>
</evidence>
<evidence type="ECO:0000259" key="12">
    <source>
        <dbReference type="PROSITE" id="PS50262"/>
    </source>
</evidence>
<feature type="non-terminal residue" evidence="13">
    <location>
        <position position="170"/>
    </location>
</feature>
<protein>
    <recommendedName>
        <fullName evidence="12">G-protein coupled receptors family 1 profile domain-containing protein</fullName>
    </recommendedName>
</protein>
<dbReference type="SUPFAM" id="SSF81321">
    <property type="entry name" value="Family A G protein-coupled receptor-like"/>
    <property type="match status" value="1"/>
</dbReference>
<evidence type="ECO:0000256" key="9">
    <source>
        <dbReference type="SAM" id="MobiDB-lite"/>
    </source>
</evidence>
<evidence type="ECO:0000256" key="11">
    <source>
        <dbReference type="SAM" id="SignalP"/>
    </source>
</evidence>
<sequence>MLVAVVVAFFVCWAPFHAQRLVAIYGTREDHLAKSPTLLAIYSSLTYISGVFYYMSTCINPIFYHIMSNKFRDAFKNSMSHSCCRSKDSTNNKRNFYTAMPLSQRTTSNGTKNSDKSFGNRSLKSRSFEATERGTRYTEREFCPSCKNTKKLTVPLTELELRHINESQHQ</sequence>
<gene>
    <name evidence="13" type="ORF">IPOD504_LOCUS17217</name>
</gene>
<keyword evidence="4 10" id="KW-1133">Transmembrane helix</keyword>
<evidence type="ECO:0000256" key="6">
    <source>
        <dbReference type="ARBA" id="ARBA00023136"/>
    </source>
</evidence>
<evidence type="ECO:0000313" key="13">
    <source>
        <dbReference type="EMBL" id="CAH2076291.1"/>
    </source>
</evidence>
<dbReference type="Pfam" id="PF00001">
    <property type="entry name" value="7tm_1"/>
    <property type="match status" value="1"/>
</dbReference>
<evidence type="ECO:0000256" key="3">
    <source>
        <dbReference type="ARBA" id="ARBA00022692"/>
    </source>
</evidence>
<keyword evidence="8" id="KW-0807">Transducer</keyword>
<evidence type="ECO:0000256" key="10">
    <source>
        <dbReference type="SAM" id="Phobius"/>
    </source>
</evidence>
<keyword evidence="5" id="KW-0297">G-protein coupled receptor</keyword>
<dbReference type="PROSITE" id="PS50262">
    <property type="entry name" value="G_PROTEIN_RECEP_F1_2"/>
    <property type="match status" value="1"/>
</dbReference>
<evidence type="ECO:0000256" key="1">
    <source>
        <dbReference type="ARBA" id="ARBA00004141"/>
    </source>
</evidence>
<feature type="transmembrane region" description="Helical" evidence="10">
    <location>
        <begin position="42"/>
        <end position="66"/>
    </location>
</feature>
<keyword evidence="7" id="KW-0675">Receptor</keyword>
<proteinExistence type="inferred from homology"/>
<comment type="similarity">
    <text evidence="2">Belongs to the G-protein coupled receptor 1 family.</text>
</comment>
<feature type="domain" description="G-protein coupled receptors family 1 profile" evidence="12">
    <location>
        <begin position="1"/>
        <end position="64"/>
    </location>
</feature>
<keyword evidence="3 10" id="KW-0812">Transmembrane</keyword>
<reference evidence="13" key="1">
    <citation type="submission" date="2022-03" db="EMBL/GenBank/DDBJ databases">
        <authorList>
            <person name="Martin H S."/>
        </authorList>
    </citation>
    <scope>NUCLEOTIDE SEQUENCE</scope>
</reference>
<evidence type="ECO:0000256" key="5">
    <source>
        <dbReference type="ARBA" id="ARBA00023040"/>
    </source>
</evidence>
<feature type="signal peptide" evidence="11">
    <location>
        <begin position="1"/>
        <end position="18"/>
    </location>
</feature>
<keyword evidence="11" id="KW-0732">Signal</keyword>
<dbReference type="PANTHER" id="PTHR24243:SF208">
    <property type="entry name" value="PYROKININ-1 RECEPTOR"/>
    <property type="match status" value="1"/>
</dbReference>
<dbReference type="Proteomes" id="UP000837857">
    <property type="component" value="Chromosome 9"/>
</dbReference>
<name>A0ABN8J5D0_9NEOP</name>
<keyword evidence="6 10" id="KW-0472">Membrane</keyword>
<feature type="chain" id="PRO_5046066936" description="G-protein coupled receptors family 1 profile domain-containing protein" evidence="11">
    <location>
        <begin position="19"/>
        <end position="170"/>
    </location>
</feature>
<feature type="region of interest" description="Disordered" evidence="9">
    <location>
        <begin position="100"/>
        <end position="133"/>
    </location>
</feature>
<evidence type="ECO:0000313" key="14">
    <source>
        <dbReference type="Proteomes" id="UP000837857"/>
    </source>
</evidence>
<accession>A0ABN8J5D0</accession>
<dbReference type="InterPro" id="IPR017452">
    <property type="entry name" value="GPCR_Rhodpsn_7TM"/>
</dbReference>
<feature type="compositionally biased region" description="Polar residues" evidence="9">
    <location>
        <begin position="101"/>
        <end position="122"/>
    </location>
</feature>